<dbReference type="InterPro" id="IPR005829">
    <property type="entry name" value="Sugar_transporter_CS"/>
</dbReference>
<proteinExistence type="predicted"/>
<keyword evidence="4 7" id="KW-0812">Transmembrane</keyword>
<accession>A0ABS4NK43</accession>
<evidence type="ECO:0000256" key="5">
    <source>
        <dbReference type="ARBA" id="ARBA00022989"/>
    </source>
</evidence>
<dbReference type="PROSITE" id="PS00216">
    <property type="entry name" value="SUGAR_TRANSPORT_1"/>
    <property type="match status" value="1"/>
</dbReference>
<feature type="transmembrane region" description="Helical" evidence="7">
    <location>
        <begin position="168"/>
        <end position="186"/>
    </location>
</feature>
<evidence type="ECO:0000259" key="8">
    <source>
        <dbReference type="PROSITE" id="PS50850"/>
    </source>
</evidence>
<dbReference type="InterPro" id="IPR020846">
    <property type="entry name" value="MFS_dom"/>
</dbReference>
<organism evidence="9 10">
    <name type="scientific">Paenibacillus silagei</name>
    <dbReference type="NCBI Taxonomy" id="1670801"/>
    <lineage>
        <taxon>Bacteria</taxon>
        <taxon>Bacillati</taxon>
        <taxon>Bacillota</taxon>
        <taxon>Bacilli</taxon>
        <taxon>Bacillales</taxon>
        <taxon>Paenibacillaceae</taxon>
        <taxon>Paenibacillus</taxon>
    </lineage>
</organism>
<keyword evidence="5 7" id="KW-1133">Transmembrane helix</keyword>
<dbReference type="PANTHER" id="PTHR43414:SF1">
    <property type="entry name" value="PEPTIDE PERMEASE"/>
    <property type="match status" value="1"/>
</dbReference>
<evidence type="ECO:0000313" key="10">
    <source>
        <dbReference type="Proteomes" id="UP000773462"/>
    </source>
</evidence>
<evidence type="ECO:0000256" key="1">
    <source>
        <dbReference type="ARBA" id="ARBA00004651"/>
    </source>
</evidence>
<dbReference type="Gene3D" id="1.20.1250.20">
    <property type="entry name" value="MFS general substrate transporter like domains"/>
    <property type="match status" value="1"/>
</dbReference>
<dbReference type="PANTHER" id="PTHR43414">
    <property type="entry name" value="MULTIDRUG RESISTANCE PROTEIN MDTG"/>
    <property type="match status" value="1"/>
</dbReference>
<feature type="transmembrane region" description="Helical" evidence="7">
    <location>
        <begin position="81"/>
        <end position="99"/>
    </location>
</feature>
<dbReference type="RefSeq" id="WP_209869000.1">
    <property type="nucleotide sequence ID" value="NZ_JAGGLV010000001.1"/>
</dbReference>
<dbReference type="Pfam" id="PF07690">
    <property type="entry name" value="MFS_1"/>
    <property type="match status" value="1"/>
</dbReference>
<feature type="transmembrane region" description="Helical" evidence="7">
    <location>
        <begin position="371"/>
        <end position="392"/>
    </location>
</feature>
<dbReference type="PROSITE" id="PS50850">
    <property type="entry name" value="MFS"/>
    <property type="match status" value="1"/>
</dbReference>
<keyword evidence="10" id="KW-1185">Reference proteome</keyword>
<evidence type="ECO:0000256" key="3">
    <source>
        <dbReference type="ARBA" id="ARBA00022475"/>
    </source>
</evidence>
<dbReference type="CDD" id="cd17329">
    <property type="entry name" value="MFS_MdtH_MDR_like"/>
    <property type="match status" value="1"/>
</dbReference>
<protein>
    <submittedName>
        <fullName evidence="9">MFS family permease</fullName>
    </submittedName>
</protein>
<evidence type="ECO:0000256" key="6">
    <source>
        <dbReference type="ARBA" id="ARBA00023136"/>
    </source>
</evidence>
<dbReference type="Proteomes" id="UP000773462">
    <property type="component" value="Unassembled WGS sequence"/>
</dbReference>
<evidence type="ECO:0000313" key="9">
    <source>
        <dbReference type="EMBL" id="MBP2110415.1"/>
    </source>
</evidence>
<feature type="domain" description="Major facilitator superfamily (MFS) profile" evidence="8">
    <location>
        <begin position="14"/>
        <end position="396"/>
    </location>
</feature>
<feature type="transmembrane region" description="Helical" evidence="7">
    <location>
        <begin position="346"/>
        <end position="365"/>
    </location>
</feature>
<feature type="transmembrane region" description="Helical" evidence="7">
    <location>
        <begin position="139"/>
        <end position="162"/>
    </location>
</feature>
<evidence type="ECO:0000256" key="7">
    <source>
        <dbReference type="SAM" id="Phobius"/>
    </source>
</evidence>
<keyword evidence="2" id="KW-0813">Transport</keyword>
<dbReference type="EMBL" id="JAGGLV010000001">
    <property type="protein sequence ID" value="MBP2110415.1"/>
    <property type="molecule type" value="Genomic_DNA"/>
</dbReference>
<keyword evidence="6 7" id="KW-0472">Membrane</keyword>
<evidence type="ECO:0000256" key="2">
    <source>
        <dbReference type="ARBA" id="ARBA00022448"/>
    </source>
</evidence>
<keyword evidence="3" id="KW-1003">Cell membrane</keyword>
<evidence type="ECO:0000256" key="4">
    <source>
        <dbReference type="ARBA" id="ARBA00022692"/>
    </source>
</evidence>
<feature type="transmembrane region" description="Helical" evidence="7">
    <location>
        <begin position="253"/>
        <end position="272"/>
    </location>
</feature>
<name>A0ABS4NK43_9BACL</name>
<feature type="transmembrane region" description="Helical" evidence="7">
    <location>
        <begin position="15"/>
        <end position="36"/>
    </location>
</feature>
<feature type="transmembrane region" description="Helical" evidence="7">
    <location>
        <begin position="217"/>
        <end position="233"/>
    </location>
</feature>
<comment type="caution">
    <text evidence="9">The sequence shown here is derived from an EMBL/GenBank/DDBJ whole genome shotgun (WGS) entry which is preliminary data.</text>
</comment>
<dbReference type="InterPro" id="IPR036259">
    <property type="entry name" value="MFS_trans_sf"/>
</dbReference>
<dbReference type="SUPFAM" id="SSF103473">
    <property type="entry name" value="MFS general substrate transporter"/>
    <property type="match status" value="1"/>
</dbReference>
<sequence length="413" mass="45649">MRLAFSYFRRHDPILWIRVFGTGLCALTTFMIRPFLIFYISDKLGGTVLMPLLVVGLQPLAGILLSFWGGGLADHYGRKPVMLVSLAIQALSMFGFIFAESLWMLILISVLGGMGMPMFLPAANAQISDVVPEEKRAEAFALIHGAVNVGGALGPLLGLAVYLLNQNVIFVVCSASFILFALLIWWKVPETRPEESLHSDKPEKARSSRLLYREHKLLYLLTLFALPVGLLYSQVETTLPLHLKTNFSNASTIFAGLMTINSVVVILLMVWLPKKTENKSPQSMILISYLLFAIVCLGYGFAASFFVLVVTELIFTVGEIIGIIHLQKYVSIAAPAGMRGRYNSIFGLYMQIPKILGPICFGLIFEHFGGGLMFSLIASLLVLCGVAIYQLIRNAENQKFALMQQELQTKTAV</sequence>
<feature type="transmembrane region" description="Helical" evidence="7">
    <location>
        <begin position="284"/>
        <end position="307"/>
    </location>
</feature>
<feature type="transmembrane region" description="Helical" evidence="7">
    <location>
        <begin position="105"/>
        <end position="127"/>
    </location>
</feature>
<reference evidence="9 10" key="1">
    <citation type="submission" date="2021-03" db="EMBL/GenBank/DDBJ databases">
        <title>Genomic Encyclopedia of Type Strains, Phase IV (KMG-IV): sequencing the most valuable type-strain genomes for metagenomic binning, comparative biology and taxonomic classification.</title>
        <authorList>
            <person name="Goeker M."/>
        </authorList>
    </citation>
    <scope>NUCLEOTIDE SEQUENCE [LARGE SCALE GENOMIC DNA]</scope>
    <source>
        <strain evidence="9 10">DSM 101953</strain>
    </source>
</reference>
<comment type="subcellular location">
    <subcellularLocation>
        <location evidence="1">Cell membrane</location>
        <topology evidence="1">Multi-pass membrane protein</topology>
    </subcellularLocation>
</comment>
<gene>
    <name evidence="9" type="ORF">J2Z70_000554</name>
</gene>
<feature type="transmembrane region" description="Helical" evidence="7">
    <location>
        <begin position="313"/>
        <end position="334"/>
    </location>
</feature>
<feature type="transmembrane region" description="Helical" evidence="7">
    <location>
        <begin position="48"/>
        <end position="69"/>
    </location>
</feature>
<dbReference type="InterPro" id="IPR011701">
    <property type="entry name" value="MFS"/>
</dbReference>